<name>A0A7D9HE95_PARCT</name>
<accession>A0A7D9HE95</accession>
<evidence type="ECO:0000313" key="2">
    <source>
        <dbReference type="Proteomes" id="UP001152795"/>
    </source>
</evidence>
<dbReference type="EMBL" id="CACRXK020000481">
    <property type="protein sequence ID" value="CAB3982244.1"/>
    <property type="molecule type" value="Genomic_DNA"/>
</dbReference>
<dbReference type="Proteomes" id="UP001152795">
    <property type="component" value="Unassembled WGS sequence"/>
</dbReference>
<protein>
    <submittedName>
        <fullName evidence="1">Uncharacterized protein</fullName>
    </submittedName>
</protein>
<gene>
    <name evidence="1" type="ORF">PACLA_8A010408</name>
</gene>
<comment type="caution">
    <text evidence="1">The sequence shown here is derived from an EMBL/GenBank/DDBJ whole genome shotgun (WGS) entry which is preliminary data.</text>
</comment>
<dbReference type="OrthoDB" id="6019940at2759"/>
<sequence length="187" mass="20081">MAQISTAISDLVLSVSSFYGAGVIARRYIHAAVGLLVIALAAGVGMIRFLNIAPLHRRNAVISLHTKLSWFATILGIPLIAASFSIKYRSDYGSQLHIISGIAGIMLSILLPKFKDACTHFASTLAILSILLQSFRADNVLAMAGAILYAVASTVIGTVGYLIGYLRIDIFHYFLVVANIAFVRALQ</sequence>
<organism evidence="1 2">
    <name type="scientific">Paramuricea clavata</name>
    <name type="common">Red gorgonian</name>
    <name type="synonym">Violescent sea-whip</name>
    <dbReference type="NCBI Taxonomy" id="317549"/>
    <lineage>
        <taxon>Eukaryota</taxon>
        <taxon>Metazoa</taxon>
        <taxon>Cnidaria</taxon>
        <taxon>Anthozoa</taxon>
        <taxon>Octocorallia</taxon>
        <taxon>Malacalcyonacea</taxon>
        <taxon>Plexauridae</taxon>
        <taxon>Paramuricea</taxon>
    </lineage>
</organism>
<evidence type="ECO:0000313" key="1">
    <source>
        <dbReference type="EMBL" id="CAB3982244.1"/>
    </source>
</evidence>
<reference evidence="1" key="1">
    <citation type="submission" date="2020-04" db="EMBL/GenBank/DDBJ databases">
        <authorList>
            <person name="Alioto T."/>
            <person name="Alioto T."/>
            <person name="Gomez Garrido J."/>
        </authorList>
    </citation>
    <scope>NUCLEOTIDE SEQUENCE</scope>
    <source>
        <strain evidence="1">A484AB</strain>
    </source>
</reference>
<proteinExistence type="predicted"/>
<keyword evidence="2" id="KW-1185">Reference proteome</keyword>
<dbReference type="AlphaFoldDB" id="A0A7D9HE95"/>